<accession>A0A453MPW7</accession>
<reference evidence="1" key="4">
    <citation type="submission" date="2019-03" db="UniProtKB">
        <authorList>
            <consortium name="EnsemblPlants"/>
        </authorList>
    </citation>
    <scope>IDENTIFICATION</scope>
</reference>
<dbReference type="AlphaFoldDB" id="A0A453MPW7"/>
<proteinExistence type="predicted"/>
<dbReference type="PANTHER" id="PTHR34212:SF1">
    <property type="entry name" value="OS06G0106900 PROTEIN"/>
    <property type="match status" value="1"/>
</dbReference>
<dbReference type="EnsemblPlants" id="AET6Gv20025200.1">
    <property type="protein sequence ID" value="AET6Gv20025200.1"/>
    <property type="gene ID" value="AET6Gv20025200"/>
</dbReference>
<name>A0A453MPW7_AEGTS</name>
<dbReference type="STRING" id="200361.A0A453MPW7"/>
<dbReference type="PANTHER" id="PTHR34212">
    <property type="entry name" value="OS02G0104200 PROTEIN"/>
    <property type="match status" value="1"/>
</dbReference>
<keyword evidence="2" id="KW-1185">Reference proteome</keyword>
<reference evidence="1" key="5">
    <citation type="journal article" date="2021" name="G3 (Bethesda)">
        <title>Aegilops tauschii genome assembly Aet v5.0 features greater sequence contiguity and improved annotation.</title>
        <authorList>
            <person name="Wang L."/>
            <person name="Zhu T."/>
            <person name="Rodriguez J.C."/>
            <person name="Deal K.R."/>
            <person name="Dubcovsky J."/>
            <person name="McGuire P.E."/>
            <person name="Lux T."/>
            <person name="Spannagl M."/>
            <person name="Mayer K.F.X."/>
            <person name="Baldrich P."/>
            <person name="Meyers B.C."/>
            <person name="Huo N."/>
            <person name="Gu Y.Q."/>
            <person name="Zhou H."/>
            <person name="Devos K.M."/>
            <person name="Bennetzen J.L."/>
            <person name="Unver T."/>
            <person name="Budak H."/>
            <person name="Gulick P.J."/>
            <person name="Galiba G."/>
            <person name="Kalapos B."/>
            <person name="Nelson D.R."/>
            <person name="Li P."/>
            <person name="You F.M."/>
            <person name="Luo M.C."/>
            <person name="Dvorak J."/>
        </authorList>
    </citation>
    <scope>NUCLEOTIDE SEQUENCE [LARGE SCALE GENOMIC DNA]</scope>
    <source>
        <strain evidence="1">cv. AL8/78</strain>
    </source>
</reference>
<reference evidence="1" key="3">
    <citation type="journal article" date="2017" name="Nature">
        <title>Genome sequence of the progenitor of the wheat D genome Aegilops tauschii.</title>
        <authorList>
            <person name="Luo M.C."/>
            <person name="Gu Y.Q."/>
            <person name="Puiu D."/>
            <person name="Wang H."/>
            <person name="Twardziok S.O."/>
            <person name="Deal K.R."/>
            <person name="Huo N."/>
            <person name="Zhu T."/>
            <person name="Wang L."/>
            <person name="Wang Y."/>
            <person name="McGuire P.E."/>
            <person name="Liu S."/>
            <person name="Long H."/>
            <person name="Ramasamy R.K."/>
            <person name="Rodriguez J.C."/>
            <person name="Van S.L."/>
            <person name="Yuan L."/>
            <person name="Wang Z."/>
            <person name="Xia Z."/>
            <person name="Xiao L."/>
            <person name="Anderson O.D."/>
            <person name="Ouyang S."/>
            <person name="Liang Y."/>
            <person name="Zimin A.V."/>
            <person name="Pertea G."/>
            <person name="Qi P."/>
            <person name="Bennetzen J.L."/>
            <person name="Dai X."/>
            <person name="Dawson M.W."/>
            <person name="Muller H.G."/>
            <person name="Kugler K."/>
            <person name="Rivarola-Duarte L."/>
            <person name="Spannagl M."/>
            <person name="Mayer K.F.X."/>
            <person name="Lu F.H."/>
            <person name="Bevan M.W."/>
            <person name="Leroy P."/>
            <person name="Li P."/>
            <person name="You F.M."/>
            <person name="Sun Q."/>
            <person name="Liu Z."/>
            <person name="Lyons E."/>
            <person name="Wicker T."/>
            <person name="Salzberg S.L."/>
            <person name="Devos K.M."/>
            <person name="Dvorak J."/>
        </authorList>
    </citation>
    <scope>NUCLEOTIDE SEQUENCE [LARGE SCALE GENOMIC DNA]</scope>
    <source>
        <strain evidence="1">cv. AL8/78</strain>
    </source>
</reference>
<protein>
    <submittedName>
        <fullName evidence="1">Uncharacterized protein</fullName>
    </submittedName>
</protein>
<sequence>MLDEEVASIADAVALHVRIGEDSDESRHLVLNGHGRCSDWDPDAGFNLYMEM</sequence>
<dbReference type="Proteomes" id="UP000015105">
    <property type="component" value="Chromosome 6D"/>
</dbReference>
<reference evidence="2" key="1">
    <citation type="journal article" date="2014" name="Science">
        <title>Ancient hybridizations among the ancestral genomes of bread wheat.</title>
        <authorList>
            <consortium name="International Wheat Genome Sequencing Consortium,"/>
            <person name="Marcussen T."/>
            <person name="Sandve S.R."/>
            <person name="Heier L."/>
            <person name="Spannagl M."/>
            <person name="Pfeifer M."/>
            <person name="Jakobsen K.S."/>
            <person name="Wulff B.B."/>
            <person name="Steuernagel B."/>
            <person name="Mayer K.F."/>
            <person name="Olsen O.A."/>
        </authorList>
    </citation>
    <scope>NUCLEOTIDE SEQUENCE [LARGE SCALE GENOMIC DNA]</scope>
    <source>
        <strain evidence="2">cv. AL8/78</strain>
    </source>
</reference>
<organism evidence="1 2">
    <name type="scientific">Aegilops tauschii subsp. strangulata</name>
    <name type="common">Goatgrass</name>
    <dbReference type="NCBI Taxonomy" id="200361"/>
    <lineage>
        <taxon>Eukaryota</taxon>
        <taxon>Viridiplantae</taxon>
        <taxon>Streptophyta</taxon>
        <taxon>Embryophyta</taxon>
        <taxon>Tracheophyta</taxon>
        <taxon>Spermatophyta</taxon>
        <taxon>Magnoliopsida</taxon>
        <taxon>Liliopsida</taxon>
        <taxon>Poales</taxon>
        <taxon>Poaceae</taxon>
        <taxon>BOP clade</taxon>
        <taxon>Pooideae</taxon>
        <taxon>Triticodae</taxon>
        <taxon>Triticeae</taxon>
        <taxon>Triticinae</taxon>
        <taxon>Aegilops</taxon>
    </lineage>
</organism>
<dbReference type="Gramene" id="AET6Gv20025200.1">
    <property type="protein sequence ID" value="AET6Gv20025200.1"/>
    <property type="gene ID" value="AET6Gv20025200"/>
</dbReference>
<evidence type="ECO:0000313" key="2">
    <source>
        <dbReference type="Proteomes" id="UP000015105"/>
    </source>
</evidence>
<evidence type="ECO:0000313" key="1">
    <source>
        <dbReference type="EnsemblPlants" id="AET6Gv20025200.1"/>
    </source>
</evidence>
<reference evidence="2" key="2">
    <citation type="journal article" date="2017" name="Nat. Plants">
        <title>The Aegilops tauschii genome reveals multiple impacts of transposons.</title>
        <authorList>
            <person name="Zhao G."/>
            <person name="Zou C."/>
            <person name="Li K."/>
            <person name="Wang K."/>
            <person name="Li T."/>
            <person name="Gao L."/>
            <person name="Zhang X."/>
            <person name="Wang H."/>
            <person name="Yang Z."/>
            <person name="Liu X."/>
            <person name="Jiang W."/>
            <person name="Mao L."/>
            <person name="Kong X."/>
            <person name="Jiao Y."/>
            <person name="Jia J."/>
        </authorList>
    </citation>
    <scope>NUCLEOTIDE SEQUENCE [LARGE SCALE GENOMIC DNA]</scope>
    <source>
        <strain evidence="2">cv. AL8/78</strain>
    </source>
</reference>